<dbReference type="HOGENOM" id="CLU_2907081_0_0_1"/>
<dbReference type="EMBL" id="KI394661">
    <property type="protein sequence ID" value="ERN02099.1"/>
    <property type="molecule type" value="Genomic_DNA"/>
</dbReference>
<organism evidence="1 2">
    <name type="scientific">Amborella trichopoda</name>
    <dbReference type="NCBI Taxonomy" id="13333"/>
    <lineage>
        <taxon>Eukaryota</taxon>
        <taxon>Viridiplantae</taxon>
        <taxon>Streptophyta</taxon>
        <taxon>Embryophyta</taxon>
        <taxon>Tracheophyta</taxon>
        <taxon>Spermatophyta</taxon>
        <taxon>Magnoliopsida</taxon>
        <taxon>Amborellales</taxon>
        <taxon>Amborellaceae</taxon>
        <taxon>Amborella</taxon>
    </lineage>
</organism>
<protein>
    <submittedName>
        <fullName evidence="1">Uncharacterized protein</fullName>
    </submittedName>
</protein>
<evidence type="ECO:0000313" key="2">
    <source>
        <dbReference type="Proteomes" id="UP000017836"/>
    </source>
</evidence>
<proteinExistence type="predicted"/>
<reference evidence="2" key="1">
    <citation type="journal article" date="2013" name="Science">
        <title>The Amborella genome and the evolution of flowering plants.</title>
        <authorList>
            <consortium name="Amborella Genome Project"/>
        </authorList>
    </citation>
    <scope>NUCLEOTIDE SEQUENCE [LARGE SCALE GENOMIC DNA]</scope>
</reference>
<dbReference type="Gramene" id="ERN02099">
    <property type="protein sequence ID" value="ERN02099"/>
    <property type="gene ID" value="AMTR_s00045p00159520"/>
</dbReference>
<accession>W1P375</accession>
<dbReference type="Proteomes" id="UP000017836">
    <property type="component" value="Unassembled WGS sequence"/>
</dbReference>
<gene>
    <name evidence="1" type="ORF">AMTR_s00045p00159520</name>
</gene>
<evidence type="ECO:0000313" key="1">
    <source>
        <dbReference type="EMBL" id="ERN02099.1"/>
    </source>
</evidence>
<name>W1P375_AMBTC</name>
<keyword evidence="2" id="KW-1185">Reference proteome</keyword>
<sequence>MAKEKRNSMKGCLKNNDSSIRRGRRMSFYKALEGIRKKGEKKKHVLEFPENNGFFTCEDVVL</sequence>
<dbReference type="AlphaFoldDB" id="W1P375"/>